<protein>
    <submittedName>
        <fullName evidence="2">Transposase</fullName>
    </submittedName>
</protein>
<dbReference type="AlphaFoldDB" id="A0A5K3FDF4"/>
<evidence type="ECO:0000256" key="1">
    <source>
        <dbReference type="SAM" id="MobiDB-lite"/>
    </source>
</evidence>
<organism evidence="2">
    <name type="scientific">Mesocestoides corti</name>
    <name type="common">Flatworm</name>
    <dbReference type="NCBI Taxonomy" id="53468"/>
    <lineage>
        <taxon>Eukaryota</taxon>
        <taxon>Metazoa</taxon>
        <taxon>Spiralia</taxon>
        <taxon>Lophotrochozoa</taxon>
        <taxon>Platyhelminthes</taxon>
        <taxon>Cestoda</taxon>
        <taxon>Eucestoda</taxon>
        <taxon>Cyclophyllidea</taxon>
        <taxon>Mesocestoididae</taxon>
        <taxon>Mesocestoides</taxon>
    </lineage>
</organism>
<feature type="compositionally biased region" description="Low complexity" evidence="1">
    <location>
        <begin position="130"/>
        <end position="146"/>
    </location>
</feature>
<evidence type="ECO:0000313" key="2">
    <source>
        <dbReference type="WBParaSite" id="MCU_007262-RA"/>
    </source>
</evidence>
<sequence length="146" mass="15606">MVSATCCITTSTDELGGVTSEQKRPNLNPNPRGLVYSLDLLIRREQHGLTPRFDAIRRASKHVPIKAIWRDFKKLNTAGVEVGVGDTEAAHRASPLQRPTTPDLADSSGAAANTVSAHSRTHACTHTHASNLLSSGSTRRSSTNGP</sequence>
<accession>A0A5K3FDF4</accession>
<dbReference type="WBParaSite" id="MCU_007262-RA">
    <property type="protein sequence ID" value="MCU_007262-RA"/>
    <property type="gene ID" value="MCU_007262"/>
</dbReference>
<proteinExistence type="predicted"/>
<reference evidence="2" key="1">
    <citation type="submission" date="2019-11" db="UniProtKB">
        <authorList>
            <consortium name="WormBaseParasite"/>
        </authorList>
    </citation>
    <scope>IDENTIFICATION</scope>
</reference>
<name>A0A5K3FDF4_MESCO</name>
<feature type="region of interest" description="Disordered" evidence="1">
    <location>
        <begin position="86"/>
        <end position="146"/>
    </location>
</feature>